<feature type="transmembrane region" description="Helical" evidence="1">
    <location>
        <begin position="240"/>
        <end position="260"/>
    </location>
</feature>
<dbReference type="RefSeq" id="WP_258423086.1">
    <property type="nucleotide sequence ID" value="NZ_JANSUY010000005.1"/>
</dbReference>
<feature type="transmembrane region" description="Helical" evidence="1">
    <location>
        <begin position="63"/>
        <end position="82"/>
    </location>
</feature>
<feature type="transmembrane region" description="Helical" evidence="1">
    <location>
        <begin position="6"/>
        <end position="23"/>
    </location>
</feature>
<keyword evidence="3" id="KW-1185">Reference proteome</keyword>
<proteinExistence type="predicted"/>
<dbReference type="Proteomes" id="UP001142175">
    <property type="component" value="Unassembled WGS sequence"/>
</dbReference>
<feature type="transmembrane region" description="Helical" evidence="1">
    <location>
        <begin position="117"/>
        <end position="136"/>
    </location>
</feature>
<protein>
    <submittedName>
        <fullName evidence="2">Uncharacterized protein</fullName>
    </submittedName>
</protein>
<evidence type="ECO:0000256" key="1">
    <source>
        <dbReference type="SAM" id="Phobius"/>
    </source>
</evidence>
<feature type="transmembrane region" description="Helical" evidence="1">
    <location>
        <begin position="176"/>
        <end position="196"/>
    </location>
</feature>
<evidence type="ECO:0000313" key="2">
    <source>
        <dbReference type="EMBL" id="MCR9015225.1"/>
    </source>
</evidence>
<gene>
    <name evidence="2" type="ORF">NU887_09275</name>
</gene>
<dbReference type="EMBL" id="JANSUY010000005">
    <property type="protein sequence ID" value="MCR9015225.1"/>
    <property type="molecule type" value="Genomic_DNA"/>
</dbReference>
<name>A0A9X2P7N1_9BACT</name>
<feature type="transmembrane region" description="Helical" evidence="1">
    <location>
        <begin position="35"/>
        <end position="57"/>
    </location>
</feature>
<dbReference type="AlphaFoldDB" id="A0A9X2P7N1"/>
<keyword evidence="1" id="KW-1133">Transmembrane helix</keyword>
<sequence length="594" mass="68252">MLDSAIALTVILFVLSIVSEKFIQLIRSYPHTFSIILIAIAAFFFYRAIILFSYVFGNSVFDLLIIYILNLTLLAFSFVFLSAHRWNWIYGTKLSRFLFIVAWILILIWALCESAYSLYPFVGGIILFSSLISLGMRHDTISIGSKRVDLKFFKRIKKDFVVRKEVEDKEKKENEITVLSILIGVVIAFAFKANFFKLIKDFEKNSQKITIGWEEGEFPLKNIFSNQKPYFEESWTFDPIFLIGIFLTGFFLSFGSKFFHDLLDRLYYAKKANQALNDPEILNQTSAAKVSEFVESYNVEKTYHKYKSLLLNEPGIMGVSIQRKELVNRWVDYLMISLEGNHNGSFEEKVRSIIRDFEIPIQFESNVGKVELTSGISFKDSIENASTPKNKGSIAIEVYKEDKPNIKYLLTCFHVVKHPNHNWSGQLSNNPLDNRVIIGSGGKDNGTVINALRSSVWECALIEVDEFNSISPLQNLINMVIKEPRVLDKKDLSQDAFMFSRKKNSNQKGELLSHSCSFELDFPGDTNPFQMYDLIKVWNKQNQSPIQDFGDSGNLLYDDNGFALGIVFAKSNQFTYAMNINFPLNYFNVKIRKP</sequence>
<accession>A0A9X2P7N1</accession>
<comment type="caution">
    <text evidence="2">The sequence shown here is derived from an EMBL/GenBank/DDBJ whole genome shotgun (WGS) entry which is preliminary data.</text>
</comment>
<evidence type="ECO:0000313" key="3">
    <source>
        <dbReference type="Proteomes" id="UP001142175"/>
    </source>
</evidence>
<feature type="transmembrane region" description="Helical" evidence="1">
    <location>
        <begin position="94"/>
        <end position="111"/>
    </location>
</feature>
<reference evidence="2" key="1">
    <citation type="submission" date="2022-08" db="EMBL/GenBank/DDBJ databases">
        <authorList>
            <person name="Zhang D."/>
        </authorList>
    </citation>
    <scope>NUCLEOTIDE SEQUENCE</scope>
    <source>
        <strain evidence="2">XJ19-11</strain>
    </source>
</reference>
<organism evidence="2 3">
    <name type="scientific">Aquiflexum gelatinilyticum</name>
    <dbReference type="NCBI Taxonomy" id="2961943"/>
    <lineage>
        <taxon>Bacteria</taxon>
        <taxon>Pseudomonadati</taxon>
        <taxon>Bacteroidota</taxon>
        <taxon>Cytophagia</taxon>
        <taxon>Cytophagales</taxon>
        <taxon>Cyclobacteriaceae</taxon>
        <taxon>Aquiflexum</taxon>
    </lineage>
</organism>
<keyword evidence="1" id="KW-0812">Transmembrane</keyword>
<keyword evidence="1" id="KW-0472">Membrane</keyword>